<dbReference type="AlphaFoldDB" id="A0AA39XZ95"/>
<dbReference type="Proteomes" id="UP001174936">
    <property type="component" value="Unassembled WGS sequence"/>
</dbReference>
<comment type="caution">
    <text evidence="1">The sequence shown here is derived from an EMBL/GenBank/DDBJ whole genome shotgun (WGS) entry which is preliminary data.</text>
</comment>
<gene>
    <name evidence="1" type="ORF">B0T16DRAFT_174714</name>
</gene>
<dbReference type="EMBL" id="JAULSV010000005">
    <property type="protein sequence ID" value="KAK0642978.1"/>
    <property type="molecule type" value="Genomic_DNA"/>
</dbReference>
<protein>
    <submittedName>
        <fullName evidence="1">Uncharacterized protein</fullName>
    </submittedName>
</protein>
<name>A0AA39XZ95_9PEZI</name>
<proteinExistence type="predicted"/>
<keyword evidence="2" id="KW-1185">Reference proteome</keyword>
<reference evidence="1" key="1">
    <citation type="submission" date="2023-06" db="EMBL/GenBank/DDBJ databases">
        <title>Genome-scale phylogeny and comparative genomics of the fungal order Sordariales.</title>
        <authorList>
            <consortium name="Lawrence Berkeley National Laboratory"/>
            <person name="Hensen N."/>
            <person name="Bonometti L."/>
            <person name="Westerberg I."/>
            <person name="Brannstrom I.O."/>
            <person name="Guillou S."/>
            <person name="Cros-Aarteil S."/>
            <person name="Calhoun S."/>
            <person name="Haridas S."/>
            <person name="Kuo A."/>
            <person name="Mondo S."/>
            <person name="Pangilinan J."/>
            <person name="Riley R."/>
            <person name="Labutti K."/>
            <person name="Andreopoulos B."/>
            <person name="Lipzen A."/>
            <person name="Chen C."/>
            <person name="Yanf M."/>
            <person name="Daum C."/>
            <person name="Ng V."/>
            <person name="Clum A."/>
            <person name="Steindorff A."/>
            <person name="Ohm R."/>
            <person name="Martin F."/>
            <person name="Silar P."/>
            <person name="Natvig D."/>
            <person name="Lalanne C."/>
            <person name="Gautier V."/>
            <person name="Ament-Velasquez S.L."/>
            <person name="Kruys A."/>
            <person name="Hutchinson M.I."/>
            <person name="Powell A.J."/>
            <person name="Barry K."/>
            <person name="Miller A.N."/>
            <person name="Grigoriev I.V."/>
            <person name="Debuchy R."/>
            <person name="Gladieux P."/>
            <person name="Thoren M.H."/>
            <person name="Johannesson H."/>
        </authorList>
    </citation>
    <scope>NUCLEOTIDE SEQUENCE</scope>
    <source>
        <strain evidence="1">SMH2532-1</strain>
    </source>
</reference>
<sequence length="231" mass="24539">MSTRTGKEPAGVRSICSKLHQIKDGGMKMLGDMGLASAFQMGRRHDGGWHPRLPETTPTPTPAVSGDAFAQGSTVNVAGGRGGAAVAARQAREAGDSLHLALPRRRRIAPAVSISAHENGTSGPCVTNLTTLLWHAGCMLSVCAGREILSPISGLWPTSQRVWHATTVLDMKTGKCPCCFSETTIMHEARWLVNATRERCCAKLQAEPSVNQTREGTCSTSKRGTFCVDAA</sequence>
<accession>A0AA39XZ95</accession>
<evidence type="ECO:0000313" key="1">
    <source>
        <dbReference type="EMBL" id="KAK0642978.1"/>
    </source>
</evidence>
<evidence type="ECO:0000313" key="2">
    <source>
        <dbReference type="Proteomes" id="UP001174936"/>
    </source>
</evidence>
<organism evidence="1 2">
    <name type="scientific">Cercophora newfieldiana</name>
    <dbReference type="NCBI Taxonomy" id="92897"/>
    <lineage>
        <taxon>Eukaryota</taxon>
        <taxon>Fungi</taxon>
        <taxon>Dikarya</taxon>
        <taxon>Ascomycota</taxon>
        <taxon>Pezizomycotina</taxon>
        <taxon>Sordariomycetes</taxon>
        <taxon>Sordariomycetidae</taxon>
        <taxon>Sordariales</taxon>
        <taxon>Lasiosphaeriaceae</taxon>
        <taxon>Cercophora</taxon>
    </lineage>
</organism>